<feature type="domain" description="Guanylate cyclase" evidence="10">
    <location>
        <begin position="94"/>
        <end position="226"/>
    </location>
</feature>
<comment type="subcellular location">
    <subcellularLocation>
        <location evidence="1">Membrane</location>
    </subcellularLocation>
</comment>
<sequence length="307" mass="33326">MVSAESSETNIVAGLQSGCNDFISKPIKRKELLARIDVHLRLKADASWVHGLMSGSTANDAEAMEILKSILPERIIHRLQEGQRIIGDSHPHVVILFSDIVGFSTMATEMPAVEVFMMLTNLYTAFDRLVDKYSVYKVETIGDGYMIAAGHDEDSKSAEKGRPIARMLKMAQGMLEAVKHFKLSSGAQLQIRVGIHSGPVFAGVIGSKCPRYCFLGDTVNTASRMESTSFPMAAEQVELQTPAMSLAAYGKPSQAGLWSGSSTLELPKTRPQQLLPASKADLSRDEPLSSSPALASPTDQVQYNDLP</sequence>
<evidence type="ECO:0000256" key="6">
    <source>
        <dbReference type="ARBA" id="ARBA00023239"/>
    </source>
</evidence>
<keyword evidence="12" id="KW-1185">Reference proteome</keyword>
<reference evidence="11 12" key="1">
    <citation type="journal article" date="2024" name="Nat. Commun.">
        <title>Phylogenomics reveals the evolutionary origins of lichenization in chlorophyte algae.</title>
        <authorList>
            <person name="Puginier C."/>
            <person name="Libourel C."/>
            <person name="Otte J."/>
            <person name="Skaloud P."/>
            <person name="Haon M."/>
            <person name="Grisel S."/>
            <person name="Petersen M."/>
            <person name="Berrin J.G."/>
            <person name="Delaux P.M."/>
            <person name="Dal Grande F."/>
            <person name="Keller J."/>
        </authorList>
    </citation>
    <scope>NUCLEOTIDE SEQUENCE [LARGE SCALE GENOMIC DNA]</scope>
    <source>
        <strain evidence="11 12">SAG 2523</strain>
    </source>
</reference>
<proteinExistence type="predicted"/>
<evidence type="ECO:0000259" key="10">
    <source>
        <dbReference type="PROSITE" id="PS50125"/>
    </source>
</evidence>
<dbReference type="AlphaFoldDB" id="A0AAW1SPI1"/>
<comment type="caution">
    <text evidence="11">The sequence shown here is derived from an EMBL/GenBank/DDBJ whole genome shotgun (WGS) entry which is preliminary data.</text>
</comment>
<keyword evidence="5" id="KW-0472">Membrane</keyword>
<dbReference type="SMART" id="SM00044">
    <property type="entry name" value="CYCc"/>
    <property type="match status" value="1"/>
</dbReference>
<dbReference type="Gene3D" id="3.30.70.1230">
    <property type="entry name" value="Nucleotide cyclase"/>
    <property type="match status" value="1"/>
</dbReference>
<dbReference type="GO" id="GO:0001653">
    <property type="term" value="F:peptide receptor activity"/>
    <property type="evidence" value="ECO:0007669"/>
    <property type="project" value="TreeGrafter"/>
</dbReference>
<evidence type="ECO:0000256" key="2">
    <source>
        <dbReference type="ARBA" id="ARBA00022692"/>
    </source>
</evidence>
<evidence type="ECO:0000256" key="5">
    <source>
        <dbReference type="ARBA" id="ARBA00023136"/>
    </source>
</evidence>
<dbReference type="GO" id="GO:0007168">
    <property type="term" value="P:receptor guanylyl cyclase signaling pathway"/>
    <property type="evidence" value="ECO:0007669"/>
    <property type="project" value="TreeGrafter"/>
</dbReference>
<evidence type="ECO:0000313" key="11">
    <source>
        <dbReference type="EMBL" id="KAK9850450.1"/>
    </source>
</evidence>
<keyword evidence="6" id="KW-0456">Lyase</keyword>
<dbReference type="GO" id="GO:0000166">
    <property type="term" value="F:nucleotide binding"/>
    <property type="evidence" value="ECO:0007669"/>
    <property type="project" value="UniProtKB-KW"/>
</dbReference>
<evidence type="ECO:0000256" key="8">
    <source>
        <dbReference type="SAM" id="MobiDB-lite"/>
    </source>
</evidence>
<dbReference type="SUPFAM" id="SSF52172">
    <property type="entry name" value="CheY-like"/>
    <property type="match status" value="1"/>
</dbReference>
<dbReference type="EMBL" id="JALJOV010001289">
    <property type="protein sequence ID" value="KAK9850450.1"/>
    <property type="molecule type" value="Genomic_DNA"/>
</dbReference>
<evidence type="ECO:0000256" key="1">
    <source>
        <dbReference type="ARBA" id="ARBA00004370"/>
    </source>
</evidence>
<dbReference type="GO" id="GO:0004016">
    <property type="term" value="F:adenylate cyclase activity"/>
    <property type="evidence" value="ECO:0007669"/>
    <property type="project" value="TreeGrafter"/>
</dbReference>
<evidence type="ECO:0000256" key="4">
    <source>
        <dbReference type="ARBA" id="ARBA00022989"/>
    </source>
</evidence>
<dbReference type="Pfam" id="PF00211">
    <property type="entry name" value="Guanylate_cyc"/>
    <property type="match status" value="1"/>
</dbReference>
<dbReference type="PROSITE" id="PS50110">
    <property type="entry name" value="RESPONSE_REGULATORY"/>
    <property type="match status" value="1"/>
</dbReference>
<accession>A0AAW1SPI1</accession>
<dbReference type="InterPro" id="IPR011006">
    <property type="entry name" value="CheY-like_superfamily"/>
</dbReference>
<feature type="domain" description="Response regulatory" evidence="9">
    <location>
        <begin position="1"/>
        <end position="40"/>
    </location>
</feature>
<dbReference type="CDD" id="cd07302">
    <property type="entry name" value="CHD"/>
    <property type="match status" value="1"/>
</dbReference>
<dbReference type="InterPro" id="IPR001054">
    <property type="entry name" value="A/G_cyclase"/>
</dbReference>
<dbReference type="GO" id="GO:0005886">
    <property type="term" value="C:plasma membrane"/>
    <property type="evidence" value="ECO:0007669"/>
    <property type="project" value="TreeGrafter"/>
</dbReference>
<evidence type="ECO:0000256" key="7">
    <source>
        <dbReference type="PROSITE-ProRule" id="PRU00169"/>
    </source>
</evidence>
<feature type="compositionally biased region" description="Polar residues" evidence="8">
    <location>
        <begin position="298"/>
        <end position="307"/>
    </location>
</feature>
<keyword evidence="2" id="KW-0812">Transmembrane</keyword>
<name>A0AAW1SPI1_9CHLO</name>
<dbReference type="PANTHER" id="PTHR11920">
    <property type="entry name" value="GUANYLYL CYCLASE"/>
    <property type="match status" value="1"/>
</dbReference>
<dbReference type="InterPro" id="IPR029787">
    <property type="entry name" value="Nucleotide_cyclase"/>
</dbReference>
<dbReference type="GO" id="GO:0004383">
    <property type="term" value="F:guanylate cyclase activity"/>
    <property type="evidence" value="ECO:0007669"/>
    <property type="project" value="TreeGrafter"/>
</dbReference>
<dbReference type="PANTHER" id="PTHR11920:SF335">
    <property type="entry name" value="GUANYLATE CYCLASE"/>
    <property type="match status" value="1"/>
</dbReference>
<dbReference type="Proteomes" id="UP001485043">
    <property type="component" value="Unassembled WGS sequence"/>
</dbReference>
<feature type="compositionally biased region" description="Low complexity" evidence="8">
    <location>
        <begin position="288"/>
        <end position="297"/>
    </location>
</feature>
<dbReference type="PROSITE" id="PS50125">
    <property type="entry name" value="GUANYLATE_CYCLASE_2"/>
    <property type="match status" value="1"/>
</dbReference>
<gene>
    <name evidence="11" type="ORF">WJX84_004119</name>
</gene>
<evidence type="ECO:0000256" key="3">
    <source>
        <dbReference type="ARBA" id="ARBA00022741"/>
    </source>
</evidence>
<protein>
    <recommendedName>
        <fullName evidence="13">Guanylate cyclase</fullName>
    </recommendedName>
</protein>
<keyword evidence="3" id="KW-0547">Nucleotide-binding</keyword>
<evidence type="ECO:0000259" key="9">
    <source>
        <dbReference type="PROSITE" id="PS50110"/>
    </source>
</evidence>
<organism evidence="11 12">
    <name type="scientific">Apatococcus fuscideae</name>
    <dbReference type="NCBI Taxonomy" id="2026836"/>
    <lineage>
        <taxon>Eukaryota</taxon>
        <taxon>Viridiplantae</taxon>
        <taxon>Chlorophyta</taxon>
        <taxon>core chlorophytes</taxon>
        <taxon>Trebouxiophyceae</taxon>
        <taxon>Chlorellales</taxon>
        <taxon>Chlorellaceae</taxon>
        <taxon>Apatococcus</taxon>
    </lineage>
</organism>
<comment type="caution">
    <text evidence="7">Lacks conserved residue(s) required for the propagation of feature annotation.</text>
</comment>
<evidence type="ECO:0000313" key="12">
    <source>
        <dbReference type="Proteomes" id="UP001485043"/>
    </source>
</evidence>
<dbReference type="InterPro" id="IPR001789">
    <property type="entry name" value="Sig_transdc_resp-reg_receiver"/>
</dbReference>
<dbReference type="GO" id="GO:0000160">
    <property type="term" value="P:phosphorelay signal transduction system"/>
    <property type="evidence" value="ECO:0007669"/>
    <property type="project" value="InterPro"/>
</dbReference>
<dbReference type="Gene3D" id="6.10.250.690">
    <property type="match status" value="1"/>
</dbReference>
<feature type="region of interest" description="Disordered" evidence="8">
    <location>
        <begin position="260"/>
        <end position="307"/>
    </location>
</feature>
<dbReference type="InterPro" id="IPR050401">
    <property type="entry name" value="Cyclic_nucleotide_synthase"/>
</dbReference>
<evidence type="ECO:0008006" key="13">
    <source>
        <dbReference type="Google" id="ProtNLM"/>
    </source>
</evidence>
<dbReference type="SUPFAM" id="SSF55073">
    <property type="entry name" value="Nucleotide cyclase"/>
    <property type="match status" value="1"/>
</dbReference>
<keyword evidence="4" id="KW-1133">Transmembrane helix</keyword>